<evidence type="ECO:0000256" key="3">
    <source>
        <dbReference type="ARBA" id="ARBA00004947"/>
    </source>
</evidence>
<evidence type="ECO:0000256" key="8">
    <source>
        <dbReference type="ARBA" id="ARBA00023235"/>
    </source>
</evidence>
<dbReference type="InterPro" id="IPR005886">
    <property type="entry name" value="UDP_G4E"/>
</dbReference>
<evidence type="ECO:0000259" key="12">
    <source>
        <dbReference type="Pfam" id="PF01370"/>
    </source>
</evidence>
<dbReference type="GO" id="GO:0003978">
    <property type="term" value="F:UDP-glucose 4-epimerase activity"/>
    <property type="evidence" value="ECO:0007669"/>
    <property type="project" value="UniProtKB-EC"/>
</dbReference>
<evidence type="ECO:0000256" key="2">
    <source>
        <dbReference type="ARBA" id="ARBA00001911"/>
    </source>
</evidence>
<evidence type="ECO:0000256" key="1">
    <source>
        <dbReference type="ARBA" id="ARBA00000083"/>
    </source>
</evidence>
<dbReference type="EC" id="5.1.3.2" evidence="5"/>
<evidence type="ECO:0000313" key="13">
    <source>
        <dbReference type="EMBL" id="GIJ47669.1"/>
    </source>
</evidence>
<comment type="cofactor">
    <cofactor evidence="2">
        <name>NAD(+)</name>
        <dbReference type="ChEBI" id="CHEBI:57540"/>
    </cofactor>
</comment>
<keyword evidence="9" id="KW-0119">Carbohydrate metabolism</keyword>
<dbReference type="PANTHER" id="PTHR43725:SF53">
    <property type="entry name" value="UDP-ARABINOSE 4-EPIMERASE 1"/>
    <property type="match status" value="1"/>
</dbReference>
<evidence type="ECO:0000256" key="7">
    <source>
        <dbReference type="ARBA" id="ARBA00023027"/>
    </source>
</evidence>
<name>A0A8J3YLH2_9ACTN</name>
<comment type="caution">
    <text evidence="13">The sequence shown here is derived from an EMBL/GenBank/DDBJ whole genome shotgun (WGS) entry which is preliminary data.</text>
</comment>
<reference evidence="13" key="1">
    <citation type="submission" date="2021-01" db="EMBL/GenBank/DDBJ databases">
        <title>Whole genome shotgun sequence of Virgisporangium aliadipatigenens NBRC 105644.</title>
        <authorList>
            <person name="Komaki H."/>
            <person name="Tamura T."/>
        </authorList>
    </citation>
    <scope>NUCLEOTIDE SEQUENCE</scope>
    <source>
        <strain evidence="13">NBRC 105644</strain>
    </source>
</reference>
<dbReference type="NCBIfam" id="TIGR01179">
    <property type="entry name" value="galE"/>
    <property type="match status" value="1"/>
</dbReference>
<dbReference type="Pfam" id="PF01370">
    <property type="entry name" value="Epimerase"/>
    <property type="match status" value="1"/>
</dbReference>
<evidence type="ECO:0000256" key="5">
    <source>
        <dbReference type="ARBA" id="ARBA00013189"/>
    </source>
</evidence>
<dbReference type="UniPathway" id="UPA00214"/>
<dbReference type="InterPro" id="IPR001509">
    <property type="entry name" value="Epimerase_deHydtase"/>
</dbReference>
<protein>
    <recommendedName>
        <fullName evidence="6">UDP-glucose 4-epimerase</fullName>
        <ecNumber evidence="5">5.1.3.2</ecNumber>
    </recommendedName>
    <alternativeName>
        <fullName evidence="11">Galactowaldenase</fullName>
    </alternativeName>
    <alternativeName>
        <fullName evidence="10">UDP-galactose 4-epimerase</fullName>
    </alternativeName>
</protein>
<dbReference type="EMBL" id="BOPF01000016">
    <property type="protein sequence ID" value="GIJ47669.1"/>
    <property type="molecule type" value="Genomic_DNA"/>
</dbReference>
<evidence type="ECO:0000256" key="4">
    <source>
        <dbReference type="ARBA" id="ARBA00007637"/>
    </source>
</evidence>
<dbReference type="InterPro" id="IPR036291">
    <property type="entry name" value="NAD(P)-bd_dom_sf"/>
</dbReference>
<dbReference type="Gene3D" id="3.90.25.10">
    <property type="entry name" value="UDP-galactose 4-epimerase, domain 1"/>
    <property type="match status" value="1"/>
</dbReference>
<feature type="domain" description="NAD-dependent epimerase/dehydratase" evidence="12">
    <location>
        <begin position="17"/>
        <end position="263"/>
    </location>
</feature>
<keyword evidence="7" id="KW-0520">NAD</keyword>
<keyword evidence="14" id="KW-1185">Reference proteome</keyword>
<comment type="similarity">
    <text evidence="4">Belongs to the NAD(P)-dependent epimerase/dehydratase family.</text>
</comment>
<proteinExistence type="inferred from homology"/>
<evidence type="ECO:0000256" key="10">
    <source>
        <dbReference type="ARBA" id="ARBA00031367"/>
    </source>
</evidence>
<gene>
    <name evidence="13" type="ORF">Val02_45550</name>
</gene>
<dbReference type="RefSeq" id="WP_239153256.1">
    <property type="nucleotide sequence ID" value="NZ_BOPF01000016.1"/>
</dbReference>
<evidence type="ECO:0000256" key="11">
    <source>
        <dbReference type="ARBA" id="ARBA00033067"/>
    </source>
</evidence>
<organism evidence="13 14">
    <name type="scientific">Virgisporangium aliadipatigenens</name>
    <dbReference type="NCBI Taxonomy" id="741659"/>
    <lineage>
        <taxon>Bacteria</taxon>
        <taxon>Bacillati</taxon>
        <taxon>Actinomycetota</taxon>
        <taxon>Actinomycetes</taxon>
        <taxon>Micromonosporales</taxon>
        <taxon>Micromonosporaceae</taxon>
        <taxon>Virgisporangium</taxon>
    </lineage>
</organism>
<keyword evidence="8" id="KW-0413">Isomerase</keyword>
<comment type="pathway">
    <text evidence="3">Carbohydrate metabolism; galactose metabolism.</text>
</comment>
<dbReference type="Gene3D" id="3.40.50.720">
    <property type="entry name" value="NAD(P)-binding Rossmann-like Domain"/>
    <property type="match status" value="1"/>
</dbReference>
<evidence type="ECO:0000256" key="6">
    <source>
        <dbReference type="ARBA" id="ARBA00018569"/>
    </source>
</evidence>
<evidence type="ECO:0000313" key="14">
    <source>
        <dbReference type="Proteomes" id="UP000619260"/>
    </source>
</evidence>
<comment type="catalytic activity">
    <reaction evidence="1">
        <text>UDP-alpha-D-glucose = UDP-alpha-D-galactose</text>
        <dbReference type="Rhea" id="RHEA:22168"/>
        <dbReference type="ChEBI" id="CHEBI:58885"/>
        <dbReference type="ChEBI" id="CHEBI:66914"/>
        <dbReference type="EC" id="5.1.3.2"/>
    </reaction>
</comment>
<sequence>MSGSVGADWFVQQSVRWLVTGGAGYIGAHVTLALRDAGSEILVVDDLSTGLAERLPDDVAFVRADVRDTGPVMDAFRRFRPHGVVHLAARKDVAESTAHPLAYYDANLDGLRAVLTACAAYRTRSVLFSSSAAVYGTPSVSPVTEDHAPFPVNPYGRTKLVGEWMLRDAAASAGFGWAALRYFNVAGAAAPHLRDLGGTNLLPRLLRAADQGMPIRVYGGDWPTPDGSPVRDYVHVADVAQAHSAAAVALIEGVLHADVLNVGRGVGTSVLQMIETAREVTGRRLGHVIGARRPGDPASIVAGVERIRARLGWSARHGLEDIVRSAAELVPA</sequence>
<accession>A0A8J3YLH2</accession>
<dbReference type="PANTHER" id="PTHR43725">
    <property type="entry name" value="UDP-GLUCOSE 4-EPIMERASE"/>
    <property type="match status" value="1"/>
</dbReference>
<evidence type="ECO:0000256" key="9">
    <source>
        <dbReference type="ARBA" id="ARBA00023277"/>
    </source>
</evidence>
<dbReference type="SUPFAM" id="SSF51735">
    <property type="entry name" value="NAD(P)-binding Rossmann-fold domains"/>
    <property type="match status" value="1"/>
</dbReference>
<dbReference type="Proteomes" id="UP000619260">
    <property type="component" value="Unassembled WGS sequence"/>
</dbReference>
<dbReference type="AlphaFoldDB" id="A0A8J3YLH2"/>
<dbReference type="GO" id="GO:0033499">
    <property type="term" value="P:galactose catabolic process via UDP-galactose, Leloir pathway"/>
    <property type="evidence" value="ECO:0007669"/>
    <property type="project" value="TreeGrafter"/>
</dbReference>